<feature type="compositionally biased region" description="Basic residues" evidence="1">
    <location>
        <begin position="49"/>
        <end position="58"/>
    </location>
</feature>
<feature type="compositionally biased region" description="Polar residues" evidence="1">
    <location>
        <begin position="65"/>
        <end position="75"/>
    </location>
</feature>
<dbReference type="Proteomes" id="UP000094336">
    <property type="component" value="Unassembled WGS sequence"/>
</dbReference>
<protein>
    <submittedName>
        <fullName evidence="2">Uncharacterized protein</fullName>
    </submittedName>
</protein>
<feature type="compositionally biased region" description="Polar residues" evidence="1">
    <location>
        <begin position="620"/>
        <end position="654"/>
    </location>
</feature>
<proteinExistence type="predicted"/>
<dbReference type="EMBL" id="KV454433">
    <property type="protein sequence ID" value="ODQ78976.1"/>
    <property type="molecule type" value="Genomic_DNA"/>
</dbReference>
<feature type="region of interest" description="Disordered" evidence="1">
    <location>
        <begin position="49"/>
        <end position="81"/>
    </location>
</feature>
<accession>A0A1E3QMN2</accession>
<dbReference type="RefSeq" id="XP_018984304.1">
    <property type="nucleotide sequence ID" value="XM_019132830.1"/>
</dbReference>
<keyword evidence="3" id="KW-1185">Reference proteome</keyword>
<gene>
    <name evidence="2" type="ORF">BABINDRAFT_8598</name>
</gene>
<feature type="region of interest" description="Disordered" evidence="1">
    <location>
        <begin position="620"/>
        <end position="669"/>
    </location>
</feature>
<reference evidence="3" key="1">
    <citation type="submission" date="2016-05" db="EMBL/GenBank/DDBJ databases">
        <title>Comparative genomics of biotechnologically important yeasts.</title>
        <authorList>
            <consortium name="DOE Joint Genome Institute"/>
            <person name="Riley R."/>
            <person name="Haridas S."/>
            <person name="Wolfe K.H."/>
            <person name="Lopes M.R."/>
            <person name="Hittinger C.T."/>
            <person name="Goker M."/>
            <person name="Salamov A."/>
            <person name="Wisecaver J."/>
            <person name="Long T.M."/>
            <person name="Aerts A.L."/>
            <person name="Barry K."/>
            <person name="Choi C."/>
            <person name="Clum A."/>
            <person name="Coughlan A.Y."/>
            <person name="Deshpande S."/>
            <person name="Douglass A.P."/>
            <person name="Hanson S.J."/>
            <person name="Klenk H.-P."/>
            <person name="Labutti K."/>
            <person name="Lapidus A."/>
            <person name="Lindquist E."/>
            <person name="Lipzen A."/>
            <person name="Meier-Kolthoff J.P."/>
            <person name="Ohm R.A."/>
            <person name="Otillar R.P."/>
            <person name="Pangilinan J."/>
            <person name="Peng Y."/>
            <person name="Rokas A."/>
            <person name="Rosa C.A."/>
            <person name="Scheuner C."/>
            <person name="Sibirny A.A."/>
            <person name="Slot J.C."/>
            <person name="Stielow J.B."/>
            <person name="Sun H."/>
            <person name="Kurtzman C.P."/>
            <person name="Blackwell M."/>
            <person name="Grigoriev I.V."/>
            <person name="Jeffries T.W."/>
        </authorList>
    </citation>
    <scope>NUCLEOTIDE SEQUENCE [LARGE SCALE GENOMIC DNA]</scope>
    <source>
        <strain evidence="3">NRRL Y-12698</strain>
    </source>
</reference>
<feature type="compositionally biased region" description="Acidic residues" evidence="1">
    <location>
        <begin position="409"/>
        <end position="420"/>
    </location>
</feature>
<feature type="region of interest" description="Disordered" evidence="1">
    <location>
        <begin position="397"/>
        <end position="432"/>
    </location>
</feature>
<name>A0A1E3QMN2_9ASCO</name>
<sequence length="754" mass="82821">MPSDTLPARSTGVARFASPEATQIPSRTRVMVDNGSIISRSASLRLKNSIKARTRTIKTRPALNSKPSDPDSSGRPTAAKRASLGERLTRFLFPVERKTSLKRKLKLRQSRGTTANHVSKEALYKFLDTIDPTVWNSFVPLGDNGKATIQYHEVDSTYSMVPGLNAYKYTTQRDGVNNLVVGEMVGKDLTRRTERRLQRSNAMKRRQHVIKLGGSQRRLKSKAGLRPIISLPIPTYDLMRKSVFERKSQKPLLAAELHEAYAKVAVNGNKLTQRDIDDLCAKLAWELLLRRVVSQKIQYRVSANKRFSDRSESECDAVGNIHNHTGAPVEACSDNESVIKRFSTYLTYEAQQGAPSTSSVFTTQRSSASSHELRAYGYTSSQLSSIELFDGHGQAVTLPPPLVPSTLELSDESNEDDDDASSAHTGEMTDNASLTRLSLDNSEGSNLNHISSSRDSFTPLSYLIQSKPSETREHLSSSPSLYQNRSFAGDTETPPNIMIHSLSSSGEIQSIYRSNDSSVELPQGQSRDFRSRQVEGHSLARLRSTRVVAKNVRSNQSHFDVKSHTGSFSSAGSIRNSLKGGISLLSKRNSGYENKPLSIKPSGRPGSVLYTPCERADSLTNQSDFSFSSNTTHTQVHVTRSPRSSNEIDTSPGSVRQRKNNRPKPSVPTNYLMFEMGASSSSDLYAGTNVSSLSGEGAVVGRRRQFRGSRTAGRKLVVANPDTVSPSRESLGSILEHSLDISSSSSAHLSNLYG</sequence>
<feature type="compositionally biased region" description="Polar residues" evidence="1">
    <location>
        <begin position="476"/>
        <end position="486"/>
    </location>
</feature>
<organism evidence="2 3">
    <name type="scientific">Babjeviella inositovora NRRL Y-12698</name>
    <dbReference type="NCBI Taxonomy" id="984486"/>
    <lineage>
        <taxon>Eukaryota</taxon>
        <taxon>Fungi</taxon>
        <taxon>Dikarya</taxon>
        <taxon>Ascomycota</taxon>
        <taxon>Saccharomycotina</taxon>
        <taxon>Pichiomycetes</taxon>
        <taxon>Serinales incertae sedis</taxon>
        <taxon>Babjeviella</taxon>
    </lineage>
</organism>
<dbReference type="AlphaFoldDB" id="A0A1E3QMN2"/>
<dbReference type="GeneID" id="30150683"/>
<feature type="region of interest" description="Disordered" evidence="1">
    <location>
        <begin position="468"/>
        <end position="496"/>
    </location>
</feature>
<evidence type="ECO:0000256" key="1">
    <source>
        <dbReference type="SAM" id="MobiDB-lite"/>
    </source>
</evidence>
<evidence type="ECO:0000313" key="2">
    <source>
        <dbReference type="EMBL" id="ODQ78976.1"/>
    </source>
</evidence>
<evidence type="ECO:0000313" key="3">
    <source>
        <dbReference type="Proteomes" id="UP000094336"/>
    </source>
</evidence>